<protein>
    <submittedName>
        <fullName evidence="2">Uncharacterized protein</fullName>
    </submittedName>
</protein>
<dbReference type="Gramene" id="PGSC0003DMT400097027">
    <property type="protein sequence ID" value="PGSC0003DMT400097027"/>
    <property type="gene ID" value="PGSC0003DMG400046598"/>
</dbReference>
<dbReference type="AlphaFoldDB" id="M1DZR2"/>
<keyword evidence="3" id="KW-1185">Reference proteome</keyword>
<evidence type="ECO:0000313" key="2">
    <source>
        <dbReference type="EnsemblPlants" id="PGSC0003DMT400097027"/>
    </source>
</evidence>
<dbReference type="InParanoid" id="M1DZR2"/>
<reference evidence="2" key="2">
    <citation type="submission" date="2015-06" db="UniProtKB">
        <authorList>
            <consortium name="EnsemblPlants"/>
        </authorList>
    </citation>
    <scope>IDENTIFICATION</scope>
    <source>
        <strain evidence="2">DM1-3 516 R44</strain>
    </source>
</reference>
<organism evidence="2 3">
    <name type="scientific">Solanum tuberosum</name>
    <name type="common">Potato</name>
    <dbReference type="NCBI Taxonomy" id="4113"/>
    <lineage>
        <taxon>Eukaryota</taxon>
        <taxon>Viridiplantae</taxon>
        <taxon>Streptophyta</taxon>
        <taxon>Embryophyta</taxon>
        <taxon>Tracheophyta</taxon>
        <taxon>Spermatophyta</taxon>
        <taxon>Magnoliopsida</taxon>
        <taxon>eudicotyledons</taxon>
        <taxon>Gunneridae</taxon>
        <taxon>Pentapetalae</taxon>
        <taxon>asterids</taxon>
        <taxon>lamiids</taxon>
        <taxon>Solanales</taxon>
        <taxon>Solanaceae</taxon>
        <taxon>Solanoideae</taxon>
        <taxon>Solaneae</taxon>
        <taxon>Solanum</taxon>
    </lineage>
</organism>
<proteinExistence type="predicted"/>
<dbReference type="Proteomes" id="UP000011115">
    <property type="component" value="Unassembled WGS sequence"/>
</dbReference>
<evidence type="ECO:0000313" key="3">
    <source>
        <dbReference type="Proteomes" id="UP000011115"/>
    </source>
</evidence>
<dbReference type="HOGENOM" id="CLU_1920789_0_0_1"/>
<sequence>MTADQHGPSVQPQSVAHSPKIHQVEREEGDRVDQALVQECNRFSSVSDPKLKDFSVEFLTRFRSLASRSRIDRFPIFSSATSVILVYICWVSESKENWRKRIKFRRFGLEMKKEQVGRIWVPGPRRGPVPHN</sequence>
<reference evidence="3" key="1">
    <citation type="journal article" date="2011" name="Nature">
        <title>Genome sequence and analysis of the tuber crop potato.</title>
        <authorList>
            <consortium name="The Potato Genome Sequencing Consortium"/>
        </authorList>
    </citation>
    <scope>NUCLEOTIDE SEQUENCE [LARGE SCALE GENOMIC DNA]</scope>
    <source>
        <strain evidence="3">cv. DM1-3 516 R44</strain>
    </source>
</reference>
<dbReference type="EnsemblPlants" id="PGSC0003DMT400097027">
    <property type="protein sequence ID" value="PGSC0003DMT400097027"/>
    <property type="gene ID" value="PGSC0003DMG400046598"/>
</dbReference>
<name>M1DZR2_SOLTU</name>
<feature type="region of interest" description="Disordered" evidence="1">
    <location>
        <begin position="1"/>
        <end position="30"/>
    </location>
</feature>
<evidence type="ECO:0000256" key="1">
    <source>
        <dbReference type="SAM" id="MobiDB-lite"/>
    </source>
</evidence>
<dbReference type="PaxDb" id="4113-PGSC0003DMT400097027"/>
<accession>M1DZR2</accession>